<feature type="compositionally biased region" description="Acidic residues" evidence="1">
    <location>
        <begin position="431"/>
        <end position="445"/>
    </location>
</feature>
<dbReference type="eggNOG" id="ENOG502SAWI">
    <property type="taxonomic scope" value="Eukaryota"/>
</dbReference>
<feature type="compositionally biased region" description="Polar residues" evidence="1">
    <location>
        <begin position="519"/>
        <end position="531"/>
    </location>
</feature>
<dbReference type="AlphaFoldDB" id="U4LRQ2"/>
<keyword evidence="3" id="KW-1185">Reference proteome</keyword>
<feature type="region of interest" description="Disordered" evidence="1">
    <location>
        <begin position="569"/>
        <end position="667"/>
    </location>
</feature>
<dbReference type="Proteomes" id="UP000018144">
    <property type="component" value="Unassembled WGS sequence"/>
</dbReference>
<feature type="region of interest" description="Disordered" evidence="1">
    <location>
        <begin position="346"/>
        <end position="383"/>
    </location>
</feature>
<feature type="region of interest" description="Disordered" evidence="1">
    <location>
        <begin position="410"/>
        <end position="550"/>
    </location>
</feature>
<name>U4LRQ2_PYROM</name>
<feature type="compositionally biased region" description="Low complexity" evidence="1">
    <location>
        <begin position="643"/>
        <end position="667"/>
    </location>
</feature>
<feature type="compositionally biased region" description="Low complexity" evidence="1">
    <location>
        <begin position="507"/>
        <end position="518"/>
    </location>
</feature>
<feature type="compositionally biased region" description="Low complexity" evidence="1">
    <location>
        <begin position="19"/>
        <end position="29"/>
    </location>
</feature>
<feature type="compositionally biased region" description="Low complexity" evidence="1">
    <location>
        <begin position="536"/>
        <end position="550"/>
    </location>
</feature>
<feature type="compositionally biased region" description="Basic and acidic residues" evidence="1">
    <location>
        <begin position="446"/>
        <end position="456"/>
    </location>
</feature>
<dbReference type="OMA" id="SMENILH"/>
<gene>
    <name evidence="2" type="ORF">PCON_07790</name>
</gene>
<evidence type="ECO:0000313" key="3">
    <source>
        <dbReference type="Proteomes" id="UP000018144"/>
    </source>
</evidence>
<protein>
    <submittedName>
        <fullName evidence="2">Uncharacterized protein</fullName>
    </submittedName>
</protein>
<evidence type="ECO:0000256" key="1">
    <source>
        <dbReference type="SAM" id="MobiDB-lite"/>
    </source>
</evidence>
<proteinExistence type="predicted"/>
<reference evidence="2 3" key="1">
    <citation type="journal article" date="2013" name="PLoS Genet.">
        <title>The genome and development-dependent transcriptomes of Pyronema confluens: a window into fungal evolution.</title>
        <authorList>
            <person name="Traeger S."/>
            <person name="Altegoer F."/>
            <person name="Freitag M."/>
            <person name="Gabaldon T."/>
            <person name="Kempken F."/>
            <person name="Kumar A."/>
            <person name="Marcet-Houben M."/>
            <person name="Poggeler S."/>
            <person name="Stajich J.E."/>
            <person name="Nowrousian M."/>
        </authorList>
    </citation>
    <scope>NUCLEOTIDE SEQUENCE [LARGE SCALE GENOMIC DNA]</scope>
    <source>
        <strain evidence="3">CBS 100304</strain>
        <tissue evidence="2">Vegetative mycelium</tissue>
    </source>
</reference>
<accession>U4LRQ2</accession>
<evidence type="ECO:0000313" key="2">
    <source>
        <dbReference type="EMBL" id="CCX29971.1"/>
    </source>
</evidence>
<dbReference type="OrthoDB" id="4150467at2759"/>
<organism evidence="2 3">
    <name type="scientific">Pyronema omphalodes (strain CBS 100304)</name>
    <name type="common">Pyronema confluens</name>
    <dbReference type="NCBI Taxonomy" id="1076935"/>
    <lineage>
        <taxon>Eukaryota</taxon>
        <taxon>Fungi</taxon>
        <taxon>Dikarya</taxon>
        <taxon>Ascomycota</taxon>
        <taxon>Pezizomycotina</taxon>
        <taxon>Pezizomycetes</taxon>
        <taxon>Pezizales</taxon>
        <taxon>Pyronemataceae</taxon>
        <taxon>Pyronema</taxon>
    </lineage>
</organism>
<sequence>MDLNMIITKETDPRPSLRGTTYYTTSGTTAVTPHRPTGAMTPKSISSTGDIKRVYFQLRDSNFYSKSVQFRPSDNTQSIYDTLRNLFGMGTCSDPLYGISFEYEDGVSFVPSYDNFTDRMIVYVRIERNVFKGARSYDSMESYPGPPAHPSRSVTPTVPPEDHRPRSASETTLPHELSNSRKRSERYDDGAIEDQQSWYTLRHHSPGSMHPEDDDSRYKAASVSSADISLENIVEGNRRKRLKFSSDDIPLYPPPGPQYRDGTSLSPTRQIPQLATPYSIRNVNVSHTTPPYYSAYSHQQGCHYGPPAHPTPAPTIGSTMSDEDVALQLMNLGGYKTASTDINSARDDSILSDGGEYVDDGRSDTTELPEPLPPTISIPIQRGLPDSPILYPRNNNASYYNYAPRPVQEGEELELDEEVVSDASTARKDESDNEDADYEEDELDDLPIKYRKELHNHNQPVAPAPPVRKASLPAQPKAKPAASTLPKGIAKAAKRPSPISKPKKKASISSASSKSPIKQQQEYPITPTSLPDSRKPSVASSASSSAGNTASKILSLPISNFPAMTTSVAPATESTLPPPLRRGRHQGQASLPALSQVQEGICHDAGIPDHECVSEDEVGTRRGRTAAAQAAKKTQGKSKKESSASVSASASVSSQQSQSQASTPAAATSFLPGSAAAVFAAARALDQRQQPAKGKGKKKIVA</sequence>
<feature type="region of interest" description="Disordered" evidence="1">
    <location>
        <begin position="139"/>
        <end position="223"/>
    </location>
</feature>
<feature type="compositionally biased region" description="Acidic residues" evidence="1">
    <location>
        <begin position="410"/>
        <end position="420"/>
    </location>
</feature>
<dbReference type="EMBL" id="HF935395">
    <property type="protein sequence ID" value="CCX29971.1"/>
    <property type="molecule type" value="Genomic_DNA"/>
</dbReference>
<feature type="region of interest" description="Disordered" evidence="1">
    <location>
        <begin position="16"/>
        <end position="44"/>
    </location>
</feature>
<feature type="compositionally biased region" description="Polar residues" evidence="1">
    <location>
        <begin position="587"/>
        <end position="598"/>
    </location>
</feature>